<dbReference type="InterPro" id="IPR023294">
    <property type="entry name" value="Tachylectin2"/>
</dbReference>
<feature type="chain" id="PRO_5021993581" evidence="2">
    <location>
        <begin position="24"/>
        <end position="611"/>
    </location>
</feature>
<evidence type="ECO:0000259" key="4">
    <source>
        <dbReference type="Pfam" id="PF26607"/>
    </source>
</evidence>
<feature type="region of interest" description="Disordered" evidence="1">
    <location>
        <begin position="548"/>
        <end position="570"/>
    </location>
</feature>
<evidence type="ECO:0000259" key="3">
    <source>
        <dbReference type="Pfam" id="PF14517"/>
    </source>
</evidence>
<evidence type="ECO:0000313" key="6">
    <source>
        <dbReference type="Proteomes" id="UP000316639"/>
    </source>
</evidence>
<dbReference type="AlphaFoldDB" id="A0A563EMR0"/>
<accession>A0A563EMR0</accession>
<dbReference type="Gene3D" id="2.115.10.10">
    <property type="entry name" value="Tachylectin 2"/>
    <property type="match status" value="1"/>
</dbReference>
<dbReference type="OrthoDB" id="3660483at2"/>
<dbReference type="SUPFAM" id="SSF50934">
    <property type="entry name" value="Tachylectin-2"/>
    <property type="match status" value="1"/>
</dbReference>
<dbReference type="SUPFAM" id="SSF89372">
    <property type="entry name" value="Fucose-specific lectin"/>
    <property type="match status" value="1"/>
</dbReference>
<dbReference type="InterPro" id="IPR058502">
    <property type="entry name" value="PLL-like_beta-prop"/>
</dbReference>
<feature type="signal peptide" evidence="2">
    <location>
        <begin position="1"/>
        <end position="23"/>
    </location>
</feature>
<proteinExistence type="predicted"/>
<dbReference type="EMBL" id="VOBR01000019">
    <property type="protein sequence ID" value="TWP48608.1"/>
    <property type="molecule type" value="Genomic_DNA"/>
</dbReference>
<reference evidence="5 6" key="1">
    <citation type="submission" date="2019-07" db="EMBL/GenBank/DDBJ databases">
        <title>Lentzea xizangensis sp. nov., isolated from Qinghai-Tibetan Plateau Soils.</title>
        <authorList>
            <person name="Huang J."/>
        </authorList>
    </citation>
    <scope>NUCLEOTIDE SEQUENCE [LARGE SCALE GENOMIC DNA]</scope>
    <source>
        <strain evidence="5 6">FXJ1.1311</strain>
    </source>
</reference>
<gene>
    <name evidence="5" type="ORF">FKR81_27145</name>
</gene>
<dbReference type="Pfam" id="PF26607">
    <property type="entry name" value="DUF8189"/>
    <property type="match status" value="1"/>
</dbReference>
<feature type="domain" description="Tachylectin 2" evidence="3">
    <location>
        <begin position="52"/>
        <end position="273"/>
    </location>
</feature>
<evidence type="ECO:0000256" key="2">
    <source>
        <dbReference type="SAM" id="SignalP"/>
    </source>
</evidence>
<feature type="domain" description="PLL-like beta propeller" evidence="4">
    <location>
        <begin position="379"/>
        <end position="587"/>
    </location>
</feature>
<organism evidence="5 6">
    <name type="scientific">Lentzea tibetensis</name>
    <dbReference type="NCBI Taxonomy" id="2591470"/>
    <lineage>
        <taxon>Bacteria</taxon>
        <taxon>Bacillati</taxon>
        <taxon>Actinomycetota</taxon>
        <taxon>Actinomycetes</taxon>
        <taxon>Pseudonocardiales</taxon>
        <taxon>Pseudonocardiaceae</taxon>
        <taxon>Lentzea</taxon>
    </lineage>
</organism>
<comment type="caution">
    <text evidence="5">The sequence shown here is derived from an EMBL/GenBank/DDBJ whole genome shotgun (WGS) entry which is preliminary data.</text>
</comment>
<evidence type="ECO:0000256" key="1">
    <source>
        <dbReference type="SAM" id="MobiDB-lite"/>
    </source>
</evidence>
<dbReference type="InterPro" id="IPR036813">
    <property type="entry name" value="Tachylectin2_sf"/>
</dbReference>
<protein>
    <submittedName>
        <fullName evidence="5">Uncharacterized protein</fullName>
    </submittedName>
</protein>
<sequence length="611" mass="66737">MRLRHVPVVLAVAAAATAITAPAAVATSESPTVSCASEGWIHTVRQNGEYWVFAHGDPANGGFAWYGPQPTRIGTGWSGRTLVGRGGSVHNITDSGELRKFSFNGREFRQLPHGGQYDVIGSDWQLYTSAAYRNRITFDSEGALFTIDQQGDLRWWYFDEAHQGWHPESGRVLATGWGQYDMITAAGPGVLQARRSDGAMTRFRYHQGSQRWIRENTSSGQGWQMFEKMFSMGGDVLYGVNRYNGDLLWYGYDEASNRWVADTGRLAGRDWAGLRDIGANTWNCRSKTMRSPEEHGLSGSTYPPAVVDSDLGVLHTFQVKNDSLVHGTMTDPASFRSTTAPGQVYGNVLRPHVSSTGVAEVYGTERFGASANRWSADGQWQQRQEHAGYLSHAPAVHRRANGTVALYGVVDGQLWLREGTLPWRALGGTDLSGYATIGKQTDSSVNLFVRNTRGELFEVTHTASGLGEFQQFGNGILLYSDGVTAVADGAGQVWVAGQSQQGHVIVAGAGRSWNQLGYYNTSSPALARDADGKVTIVARKFNGKWERTTQAAPGSGEFGPWTEIETGDTETTSDPALIFRRTGEMALLYRHGTQSLRYCSLAAQATCTNLD</sequence>
<keyword evidence="6" id="KW-1185">Reference proteome</keyword>
<name>A0A563EMR0_9PSEU</name>
<keyword evidence="2" id="KW-0732">Signal</keyword>
<evidence type="ECO:0000313" key="5">
    <source>
        <dbReference type="EMBL" id="TWP48608.1"/>
    </source>
</evidence>
<dbReference type="Proteomes" id="UP000316639">
    <property type="component" value="Unassembled WGS sequence"/>
</dbReference>
<dbReference type="Pfam" id="PF14517">
    <property type="entry name" value="Tachylectin"/>
    <property type="match status" value="1"/>
</dbReference>